<dbReference type="CDD" id="cd02440">
    <property type="entry name" value="AdoMet_MTases"/>
    <property type="match status" value="1"/>
</dbReference>
<evidence type="ECO:0000256" key="1">
    <source>
        <dbReference type="ARBA" id="ARBA00022603"/>
    </source>
</evidence>
<keyword evidence="1" id="KW-0489">Methyltransferase</keyword>
<dbReference type="PANTHER" id="PTHR43861:SF1">
    <property type="entry name" value="TRANS-ACONITATE 2-METHYLTRANSFERASE"/>
    <property type="match status" value="1"/>
</dbReference>
<dbReference type="PANTHER" id="PTHR43861">
    <property type="entry name" value="TRANS-ACONITATE 2-METHYLTRANSFERASE-RELATED"/>
    <property type="match status" value="1"/>
</dbReference>
<dbReference type="InterPro" id="IPR041698">
    <property type="entry name" value="Methyltransf_25"/>
</dbReference>
<comment type="caution">
    <text evidence="4">The sequence shown here is derived from an EMBL/GenBank/DDBJ whole genome shotgun (WGS) entry which is preliminary data.</text>
</comment>
<dbReference type="SUPFAM" id="SSF53335">
    <property type="entry name" value="S-adenosyl-L-methionine-dependent methyltransferases"/>
    <property type="match status" value="1"/>
</dbReference>
<name>A0A1Q6R4M0_9FIRM</name>
<keyword evidence="2" id="KW-0808">Transferase</keyword>
<dbReference type="Proteomes" id="UP000186777">
    <property type="component" value="Unassembled WGS sequence"/>
</dbReference>
<dbReference type="GO" id="GO:0032259">
    <property type="term" value="P:methylation"/>
    <property type="evidence" value="ECO:0007669"/>
    <property type="project" value="UniProtKB-KW"/>
</dbReference>
<evidence type="ECO:0000313" key="5">
    <source>
        <dbReference type="Proteomes" id="UP000186777"/>
    </source>
</evidence>
<dbReference type="Pfam" id="PF13649">
    <property type="entry name" value="Methyltransf_25"/>
    <property type="match status" value="1"/>
</dbReference>
<evidence type="ECO:0000313" key="4">
    <source>
        <dbReference type="EMBL" id="OLA37303.1"/>
    </source>
</evidence>
<dbReference type="RefSeq" id="WP_303680008.1">
    <property type="nucleotide sequence ID" value="NZ_MNTG01000031.1"/>
</dbReference>
<gene>
    <name evidence="4" type="ORF">BHW43_06980</name>
</gene>
<dbReference type="AlphaFoldDB" id="A0A1Q6R4M0"/>
<proteinExistence type="predicted"/>
<dbReference type="Gene3D" id="3.40.50.150">
    <property type="entry name" value="Vaccinia Virus protein VP39"/>
    <property type="match status" value="1"/>
</dbReference>
<dbReference type="STRING" id="626940.BHW43_06980"/>
<accession>A0A1Q6R4M0</accession>
<protein>
    <recommendedName>
        <fullName evidence="3">Methyltransferase domain-containing protein</fullName>
    </recommendedName>
</protein>
<dbReference type="EMBL" id="MNTG01000031">
    <property type="protein sequence ID" value="OLA37303.1"/>
    <property type="molecule type" value="Genomic_DNA"/>
</dbReference>
<reference evidence="4 5" key="1">
    <citation type="journal article" date="2016" name="Nat. Biotechnol.">
        <title>Measurement of bacterial replication rates in microbial communities.</title>
        <authorList>
            <person name="Brown C.T."/>
            <person name="Olm M.R."/>
            <person name="Thomas B.C."/>
            <person name="Banfield J.F."/>
        </authorList>
    </citation>
    <scope>NUCLEOTIDE SEQUENCE [LARGE SCALE GENOMIC DNA]</scope>
    <source>
        <strain evidence="4">46_33</strain>
    </source>
</reference>
<evidence type="ECO:0000259" key="3">
    <source>
        <dbReference type="Pfam" id="PF13649"/>
    </source>
</evidence>
<dbReference type="InterPro" id="IPR029063">
    <property type="entry name" value="SAM-dependent_MTases_sf"/>
</dbReference>
<organism evidence="4 5">
    <name type="scientific">Phascolarctobacterium succinatutens</name>
    <dbReference type="NCBI Taxonomy" id="626940"/>
    <lineage>
        <taxon>Bacteria</taxon>
        <taxon>Bacillati</taxon>
        <taxon>Bacillota</taxon>
        <taxon>Negativicutes</taxon>
        <taxon>Acidaminococcales</taxon>
        <taxon>Acidaminococcaceae</taxon>
        <taxon>Phascolarctobacterium</taxon>
    </lineage>
</organism>
<dbReference type="GO" id="GO:0008168">
    <property type="term" value="F:methyltransferase activity"/>
    <property type="evidence" value="ECO:0007669"/>
    <property type="project" value="UniProtKB-KW"/>
</dbReference>
<evidence type="ECO:0000256" key="2">
    <source>
        <dbReference type="ARBA" id="ARBA00022679"/>
    </source>
</evidence>
<sequence length="216" mass="24630">MDNTNKNQNTSAEQKTIEYYNSKAEEFYESTVNADMSDQYYLFEKYLGNGAHILDCGCGSGRDSKHFLENGFKVTAIDGSEELCKKASELTGLEVKHMYFQDLNFDNDFDGVWACASLLHVEKDRLPDVLKKITRALKGGGVLYASFKYGDFSGERNGRFFTDLDDESFETLIADIPELVLKEKYISTDVRPGRENEHWLNAIVIKRKELCHKSKS</sequence>
<feature type="domain" description="Methyltransferase" evidence="3">
    <location>
        <begin position="53"/>
        <end position="141"/>
    </location>
</feature>